<dbReference type="Proteomes" id="UP000188947">
    <property type="component" value="Unassembled WGS sequence"/>
</dbReference>
<evidence type="ECO:0000313" key="1">
    <source>
        <dbReference type="EMBL" id="OOH96816.1"/>
    </source>
</evidence>
<gene>
    <name evidence="1" type="ORF">BMF97_06005</name>
</gene>
<sequence>MLETKTPFTEKKYNQLQTDFRVEAVAANIIRFLDPDANILIKRIGLNDRAYLKDIKEINTSYYDLDEENLVIETYREGIYDYLPEGVFHPPSLGNSGPNIDSIVKEIRKQKAVEDHARKFFQPFELEFFYTHVSALLKESEFDAENKRNALLEFASELWPILRKIDSDSAKILVHILPFIHEVRGNKAWIEKFLSAFLKVPVEITFLANIIEAQDDDNGITALGNARLGVTFIPTGRHMDGDLNWMINIGTIPYEDIQRYIPGSPFRELLRELYDFFVPVSVKIFENFITAKDDKSFMLGADNDRDRLGYSTFL</sequence>
<protein>
    <recommendedName>
        <fullName evidence="3">Type VI secretion system baseplate subunit TssG</fullName>
    </recommendedName>
</protein>
<accession>A0A1V3U3J4</accession>
<evidence type="ECO:0008006" key="3">
    <source>
        <dbReference type="Google" id="ProtNLM"/>
    </source>
</evidence>
<evidence type="ECO:0000313" key="2">
    <source>
        <dbReference type="Proteomes" id="UP000188947"/>
    </source>
</evidence>
<dbReference type="EMBL" id="MPOG01000007">
    <property type="protein sequence ID" value="OOH96816.1"/>
    <property type="molecule type" value="Genomic_DNA"/>
</dbReference>
<dbReference type="Pfam" id="PF06996">
    <property type="entry name" value="T6SS_TssG"/>
    <property type="match status" value="1"/>
</dbReference>
<name>A0A1V3U3J4_ELIME</name>
<keyword evidence="2" id="KW-1185">Reference proteome</keyword>
<dbReference type="InterPro" id="IPR010732">
    <property type="entry name" value="T6SS_TssG-like"/>
</dbReference>
<dbReference type="OrthoDB" id="1411058at2"/>
<dbReference type="AlphaFoldDB" id="A0A1V3U3J4"/>
<comment type="caution">
    <text evidence="1">The sequence shown here is derived from an EMBL/GenBank/DDBJ whole genome shotgun (WGS) entry which is preliminary data.</text>
</comment>
<dbReference type="RefSeq" id="WP_069214575.1">
    <property type="nucleotide sequence ID" value="NZ_CP016378.1"/>
</dbReference>
<organism evidence="1 2">
    <name type="scientific">Elizabethkingia meningoseptica</name>
    <name type="common">Chryseobacterium meningosepticum</name>
    <dbReference type="NCBI Taxonomy" id="238"/>
    <lineage>
        <taxon>Bacteria</taxon>
        <taxon>Pseudomonadati</taxon>
        <taxon>Bacteroidota</taxon>
        <taxon>Flavobacteriia</taxon>
        <taxon>Flavobacteriales</taxon>
        <taxon>Weeksellaceae</taxon>
        <taxon>Elizabethkingia</taxon>
    </lineage>
</organism>
<dbReference type="eggNOG" id="COG3520">
    <property type="taxonomic scope" value="Bacteria"/>
</dbReference>
<proteinExistence type="predicted"/>
<dbReference type="STRING" id="238.BBD35_16105"/>
<reference evidence="1 2" key="1">
    <citation type="submission" date="2016-11" db="EMBL/GenBank/DDBJ databases">
        <title>Genome sequence and comparative genomic analysis of clinical strain Elizabethkingia meningoseptica 61421 PRCM.</title>
        <authorList>
            <person name="Wang M."/>
            <person name="Hu S."/>
            <person name="Cao L."/>
            <person name="Jiang T."/>
            <person name="Zhou Y."/>
            <person name="Ming D."/>
        </authorList>
    </citation>
    <scope>NUCLEOTIDE SEQUENCE [LARGE SCALE GENOMIC DNA]</scope>
    <source>
        <strain evidence="1 2">61421 PRCM</strain>
    </source>
</reference>